<dbReference type="PANTHER" id="PTHR34129:SF1">
    <property type="entry name" value="DUF952 DOMAIN-CONTAINING PROTEIN"/>
    <property type="match status" value="1"/>
</dbReference>
<protein>
    <submittedName>
        <fullName evidence="1">DUF952 domain-containing protein</fullName>
    </submittedName>
</protein>
<reference evidence="2" key="1">
    <citation type="journal article" date="2019" name="Int. J. Syst. Evol. Microbiol.">
        <title>The Global Catalogue of Microorganisms (GCM) 10K type strain sequencing project: providing services to taxonomists for standard genome sequencing and annotation.</title>
        <authorList>
            <consortium name="The Broad Institute Genomics Platform"/>
            <consortium name="The Broad Institute Genome Sequencing Center for Infectious Disease"/>
            <person name="Wu L."/>
            <person name="Ma J."/>
        </authorList>
    </citation>
    <scope>NUCLEOTIDE SEQUENCE [LARGE SCALE GENOMIC DNA]</scope>
    <source>
        <strain evidence="2">CGMCC 4.6997</strain>
    </source>
</reference>
<evidence type="ECO:0000313" key="1">
    <source>
        <dbReference type="EMBL" id="MFC5501808.1"/>
    </source>
</evidence>
<comment type="caution">
    <text evidence="1">The sequence shown here is derived from an EMBL/GenBank/DDBJ whole genome shotgun (WGS) entry which is preliminary data.</text>
</comment>
<accession>A0ABW0NQ73</accession>
<sequence length="117" mass="12475">MAIFHVTEGETWAAAARAGSYRMSTRGATLDEVGFIHASTQEQLPAVAGFLYSDASESLVVLELDDEAITTAGVPLRWEDGGDGELFPHIYGAIDPAWVVAVSPAGFDERGRFGWSG</sequence>
<organism evidence="1 2">
    <name type="scientific">Lysinimonas soli</name>
    <dbReference type="NCBI Taxonomy" id="1074233"/>
    <lineage>
        <taxon>Bacteria</taxon>
        <taxon>Bacillati</taxon>
        <taxon>Actinomycetota</taxon>
        <taxon>Actinomycetes</taxon>
        <taxon>Micrococcales</taxon>
        <taxon>Microbacteriaceae</taxon>
        <taxon>Lysinimonas</taxon>
    </lineage>
</organism>
<evidence type="ECO:0000313" key="2">
    <source>
        <dbReference type="Proteomes" id="UP001596039"/>
    </source>
</evidence>
<keyword evidence="2" id="KW-1185">Reference proteome</keyword>
<dbReference type="EMBL" id="JBHSMG010000001">
    <property type="protein sequence ID" value="MFC5501808.1"/>
    <property type="molecule type" value="Genomic_DNA"/>
</dbReference>
<dbReference type="RefSeq" id="WP_386739430.1">
    <property type="nucleotide sequence ID" value="NZ_JBHSMG010000001.1"/>
</dbReference>
<dbReference type="PANTHER" id="PTHR34129">
    <property type="entry name" value="BLR1139 PROTEIN"/>
    <property type="match status" value="1"/>
</dbReference>
<name>A0ABW0NQ73_9MICO</name>
<gene>
    <name evidence="1" type="ORF">ACFPJ4_06085</name>
</gene>
<dbReference type="Gene3D" id="3.20.170.20">
    <property type="entry name" value="Protein of unknown function DUF952"/>
    <property type="match status" value="1"/>
</dbReference>
<dbReference type="Pfam" id="PF06108">
    <property type="entry name" value="DUF952"/>
    <property type="match status" value="1"/>
</dbReference>
<dbReference type="Proteomes" id="UP001596039">
    <property type="component" value="Unassembled WGS sequence"/>
</dbReference>
<proteinExistence type="predicted"/>
<dbReference type="SUPFAM" id="SSF56399">
    <property type="entry name" value="ADP-ribosylation"/>
    <property type="match status" value="1"/>
</dbReference>
<dbReference type="InterPro" id="IPR009297">
    <property type="entry name" value="DUF952"/>
</dbReference>